<feature type="transmembrane region" description="Helical" evidence="1">
    <location>
        <begin position="96"/>
        <end position="124"/>
    </location>
</feature>
<keyword evidence="1" id="KW-0812">Transmembrane</keyword>
<organism evidence="2 3">
    <name type="scientific">Sphingobacterium nematocida</name>
    <dbReference type="NCBI Taxonomy" id="1513896"/>
    <lineage>
        <taxon>Bacteria</taxon>
        <taxon>Pseudomonadati</taxon>
        <taxon>Bacteroidota</taxon>
        <taxon>Sphingobacteriia</taxon>
        <taxon>Sphingobacteriales</taxon>
        <taxon>Sphingobacteriaceae</taxon>
        <taxon>Sphingobacterium</taxon>
    </lineage>
</organism>
<proteinExistence type="predicted"/>
<evidence type="ECO:0000256" key="1">
    <source>
        <dbReference type="SAM" id="Phobius"/>
    </source>
</evidence>
<dbReference type="STRING" id="1513896.SAMN05660841_02477"/>
<accession>A0A1T5EB09</accession>
<feature type="transmembrane region" description="Helical" evidence="1">
    <location>
        <begin position="184"/>
        <end position="201"/>
    </location>
</feature>
<feature type="transmembrane region" description="Helical" evidence="1">
    <location>
        <begin position="53"/>
        <end position="76"/>
    </location>
</feature>
<dbReference type="EMBL" id="FUZF01000010">
    <property type="protein sequence ID" value="SKB81066.1"/>
    <property type="molecule type" value="Genomic_DNA"/>
</dbReference>
<feature type="transmembrane region" description="Helical" evidence="1">
    <location>
        <begin position="144"/>
        <end position="172"/>
    </location>
</feature>
<protein>
    <recommendedName>
        <fullName evidence="4">Beta-carotene 15,15'-monooxygenase</fullName>
    </recommendedName>
</protein>
<feature type="transmembrane region" description="Helical" evidence="1">
    <location>
        <begin position="260"/>
        <end position="277"/>
    </location>
</feature>
<evidence type="ECO:0000313" key="3">
    <source>
        <dbReference type="Proteomes" id="UP000190150"/>
    </source>
</evidence>
<sequence>MLINQHRKFTPINILSVSIIGAFLCLGAFLHLPEELHPVFLEPAANNLFGIEIGAGLAPVSNVLLTLALTLLQAFLLNRVVNHFNFLGKPNFLTALLFMTLVSLFLPFLVLSPTLICNFITIWMMSKLFNIYKQADVKGLMFDLGMIVALGSLIYFPFIVMFLLLWIALIIFRPFIWREWVTPLLGFSVIYFLLGVIYYLSNRFDEFKAIFSPFTNPLPSTLHVDYHDYLVVAPIIIGLVFFLSVLRDQYFKSIVHIRKSFQLLFYMLLLIGGSFYLNEKININHFLLCAPPLAIYLAYYFSFAKNKWIYESLYLIIIATIIYFQFM</sequence>
<feature type="transmembrane region" description="Helical" evidence="1">
    <location>
        <begin position="308"/>
        <end position="326"/>
    </location>
</feature>
<dbReference type="AlphaFoldDB" id="A0A1T5EB09"/>
<keyword evidence="1" id="KW-1133">Transmembrane helix</keyword>
<dbReference type="OrthoDB" id="1115611at2"/>
<evidence type="ECO:0008006" key="4">
    <source>
        <dbReference type="Google" id="ProtNLM"/>
    </source>
</evidence>
<name>A0A1T5EB09_9SPHI</name>
<dbReference type="InterPro" id="IPR045625">
    <property type="entry name" value="DUF6427"/>
</dbReference>
<feature type="transmembrane region" description="Helical" evidence="1">
    <location>
        <begin position="283"/>
        <end position="301"/>
    </location>
</feature>
<keyword evidence="1" id="KW-0472">Membrane</keyword>
<dbReference type="Proteomes" id="UP000190150">
    <property type="component" value="Unassembled WGS sequence"/>
</dbReference>
<evidence type="ECO:0000313" key="2">
    <source>
        <dbReference type="EMBL" id="SKB81066.1"/>
    </source>
</evidence>
<feature type="transmembrane region" description="Helical" evidence="1">
    <location>
        <begin position="229"/>
        <end position="248"/>
    </location>
</feature>
<keyword evidence="3" id="KW-1185">Reference proteome</keyword>
<gene>
    <name evidence="2" type="ORF">SAMN05660841_02477</name>
</gene>
<feature type="transmembrane region" description="Helical" evidence="1">
    <location>
        <begin position="12"/>
        <end position="33"/>
    </location>
</feature>
<dbReference type="RefSeq" id="WP_079643383.1">
    <property type="nucleotide sequence ID" value="NZ_FUZF01000010.1"/>
</dbReference>
<dbReference type="Pfam" id="PF19992">
    <property type="entry name" value="DUF6427"/>
    <property type="match status" value="1"/>
</dbReference>
<reference evidence="3" key="1">
    <citation type="submission" date="2017-02" db="EMBL/GenBank/DDBJ databases">
        <authorList>
            <person name="Varghese N."/>
            <person name="Submissions S."/>
        </authorList>
    </citation>
    <scope>NUCLEOTIDE SEQUENCE [LARGE SCALE GENOMIC DNA]</scope>
    <source>
        <strain evidence="3">DSM 24091</strain>
    </source>
</reference>